<protein>
    <submittedName>
        <fullName evidence="3">Uncharacterized protein</fullName>
    </submittedName>
</protein>
<dbReference type="RefSeq" id="WP_063914211.1">
    <property type="nucleotide sequence ID" value="NZ_AP022324.1"/>
</dbReference>
<evidence type="ECO:0000313" key="3">
    <source>
        <dbReference type="EMBL" id="BBU44950.1"/>
    </source>
</evidence>
<dbReference type="Proteomes" id="UP000464661">
    <property type="component" value="Chromosome"/>
</dbReference>
<feature type="coiled-coil region" evidence="1">
    <location>
        <begin position="31"/>
        <end position="58"/>
    </location>
</feature>
<evidence type="ECO:0000256" key="2">
    <source>
        <dbReference type="SAM" id="MobiDB-lite"/>
    </source>
</evidence>
<reference evidence="3 4" key="1">
    <citation type="submission" date="2020-01" db="EMBL/GenBank/DDBJ databases">
        <title>Complete Genome Sequence of Pseudomonas putida Strain TS312, Harboring the HdtS type N-acyl-homoserine Lactone Synthase, Isolated from a Paper Mill.</title>
        <authorList>
            <person name="Hosoe A."/>
            <person name="Suenaga T."/>
            <person name="Sugi T."/>
            <person name="Izumi T."/>
            <person name="Nagai N."/>
            <person name="Terada A."/>
        </authorList>
    </citation>
    <scope>NUCLEOTIDE SEQUENCE [LARGE SCALE GENOMIC DNA]</scope>
    <source>
        <strain evidence="3 4">TS312</strain>
    </source>
</reference>
<proteinExistence type="predicted"/>
<feature type="region of interest" description="Disordered" evidence="2">
    <location>
        <begin position="134"/>
        <end position="162"/>
    </location>
</feature>
<dbReference type="AlphaFoldDB" id="A0A7U6M2U5"/>
<evidence type="ECO:0000313" key="4">
    <source>
        <dbReference type="Proteomes" id="UP000464661"/>
    </source>
</evidence>
<name>A0A7U6M2U5_PSEPU</name>
<dbReference type="EMBL" id="AP022324">
    <property type="protein sequence ID" value="BBU44950.1"/>
    <property type="molecule type" value="Genomic_DNA"/>
</dbReference>
<keyword evidence="1" id="KW-0175">Coiled coil</keyword>
<organism evidence="3 4">
    <name type="scientific">Pseudomonas putida</name>
    <name type="common">Arthrobacter siderocapsulatus</name>
    <dbReference type="NCBI Taxonomy" id="303"/>
    <lineage>
        <taxon>Bacteria</taxon>
        <taxon>Pseudomonadati</taxon>
        <taxon>Pseudomonadota</taxon>
        <taxon>Gammaproteobacteria</taxon>
        <taxon>Pseudomonadales</taxon>
        <taxon>Pseudomonadaceae</taxon>
        <taxon>Pseudomonas</taxon>
    </lineage>
</organism>
<feature type="compositionally biased region" description="Acidic residues" evidence="2">
    <location>
        <begin position="150"/>
        <end position="162"/>
    </location>
</feature>
<gene>
    <name evidence="3" type="ORF">PPTS312_28650</name>
</gene>
<accession>A0A7U6M2U5</accession>
<sequence>MSNSISGTAALAQPVLIPLILTGRAGQRIEKEAVKSVAAEHREKLRAAKRAVENKAVEYADIMLDQHIAAALNPATDPKLARQLRMDIIELSRARDADPDDAKQRDTAAQKLLDALGAWSVANRAVEEAGKAVPRIERNEKDITPPSDIDLGEFFEGDDDNG</sequence>
<evidence type="ECO:0000256" key="1">
    <source>
        <dbReference type="SAM" id="Coils"/>
    </source>
</evidence>
<feature type="compositionally biased region" description="Basic and acidic residues" evidence="2">
    <location>
        <begin position="134"/>
        <end position="143"/>
    </location>
</feature>